<feature type="compositionally biased region" description="Polar residues" evidence="6">
    <location>
        <begin position="375"/>
        <end position="387"/>
    </location>
</feature>
<feature type="region of interest" description="Disordered" evidence="6">
    <location>
        <begin position="574"/>
        <end position="649"/>
    </location>
</feature>
<dbReference type="InterPro" id="IPR036770">
    <property type="entry name" value="Ankyrin_rpt-contain_sf"/>
</dbReference>
<dbReference type="FunCoup" id="A0A7R8UUV8">
    <property type="interactions" value="1835"/>
</dbReference>
<comment type="subcellular location">
    <subcellularLocation>
        <location evidence="1">Chromosome</location>
    </subcellularLocation>
</comment>
<feature type="compositionally biased region" description="Basic and acidic residues" evidence="6">
    <location>
        <begin position="473"/>
        <end position="482"/>
    </location>
</feature>
<dbReference type="InterPro" id="IPR043550">
    <property type="entry name" value="EHMT1/EHMT2"/>
</dbReference>
<dbReference type="InterPro" id="IPR046341">
    <property type="entry name" value="SET_dom_sf"/>
</dbReference>
<dbReference type="CDD" id="cd20905">
    <property type="entry name" value="EHMT_ZBD"/>
    <property type="match status" value="1"/>
</dbReference>
<dbReference type="Gene3D" id="2.170.270.10">
    <property type="entry name" value="SET domain"/>
    <property type="match status" value="1"/>
</dbReference>
<feature type="compositionally biased region" description="Basic and acidic residues" evidence="6">
    <location>
        <begin position="392"/>
        <end position="411"/>
    </location>
</feature>
<evidence type="ECO:0008006" key="11">
    <source>
        <dbReference type="Google" id="ProtNLM"/>
    </source>
</evidence>
<feature type="domain" description="SET" evidence="7">
    <location>
        <begin position="1276"/>
        <end position="1392"/>
    </location>
</feature>
<keyword evidence="2" id="KW-0158">Chromosome</keyword>
<evidence type="ECO:0000256" key="5">
    <source>
        <dbReference type="PROSITE-ProRule" id="PRU00023"/>
    </source>
</evidence>
<sequence length="1442" mass="160169">MTDIENVLSSMSTAFNSSPTPGDEASVIDLNNDKTLKWRRHFKNQYAKKNPGKSLGEDDPAADVSRASAKPESPVDDEDKGQAVGVAATPKTPAPKQSPVEERTKSTPPSTPEPAPASTATAAVTSTPLHSVPARSDNDLINAARSGDETAEAASTSSAAAARAQKPKKSPRNVQENPSRRSNRTRTVVSVSPAPLRRRGRSKRANDPGPTLPVPKEDEIQLESQLEGPIGLGDDQEKVHKVEIEEEMGSNVNPNSDQEKVIVAEVRKEIPNGEINVVPRTSKVAEKEEIRNRKRRSVRLETKGEVPDVPADKLSVIDISHPPAEKIPKQQEFAAIIPKTDENEDVKPEITGNQSQLNDKTPKKRGRRAKPVVSPATSSSDVPTQSKKCQRSTKDNVESNSQEKHLSRDKATANNSHNDSAPTVTSQRPLRRIKPTAKILENEELRYEFESKNIARIVATSGDNKTGTMHASESARRNRESKDITHIESKNNVTPVKKKSSPLVNHLNVDNIYPSKKCRPCPEPQDFLNEIKASGINLHRSPEDRKLNRKQHRKLLKQKEKHFERLGLRRNVRDDVTESGNSSSDNEEFIPSKKVSVGKPNVTLRLRNNKENATTSVSGKEAPKSSHHPVAQHKKVGAPVVPPQEAAPSQSTVNKDQKLICSCQAKPKFYARKSSEVVFCKAIDHVEDHRVGCFNKVVNTEIVPLYRPSARVPYLLLCDQHLIRFLSHNSCAGCGVFCTQGSFILCKHRHFFHPGCAQKLILNTPYDPAKRSTYPSPKLVLKCPHCGCDTSEKESLVTMKCQNTPVFLPSQKGPIKPAKMGLSSSNGRLSVVKHQPQQCLDLVKYIPESVMNVVVRENGASINDFTTKDMFYAVNNDDLERVAEIIRSGFDITSEMKEFLDGTCLHLVAHFGTIQMACLLLARNSTPEFLNQRDKEQRTAAMCSIIGDKCDILQLFIQVGADISLKGTDGMTCLHFATRSGNLQAAKILLEAYSSSSSFKQFNDYLNAKDDGGWTPLVWAAELNHTSIVSLLLNYGADPSICDMENNTALHWAVISACDDVVKVILQTNVRCSVQNINGDTPLHIACRQSNTCAALMLISRGADLMIKNNEGQIPYDCIRDEEDSCARAVGFNMQMRSIGPSGLQVKIICSDISNGREHYPIEVVRRPRIGKISNEVDDETILPDFKYITKSILLQNSVQIDYRVSQMRICSCNDSCNSDKCQCSTISVQNWYTPEGQLNGDFNFDDPPMIFECNDVCGCNKLICKNRVVQNGMKLPLQVFECQQRAKGWGVRTLRQIPRGTFVAEYTGEILTDMEADRRTDDSYFFDLDSSDHCIDANYYGNVSRFFNHSCSPNIVPVRVYYDHQDYRFPKIAFFACKNIAIGEEIAFDYGEKFWAVKQKYFACKCESPECRFSANPVERNQVMNGGTEQSASTSGNQITI</sequence>
<dbReference type="GO" id="GO:0008270">
    <property type="term" value="F:zinc ion binding"/>
    <property type="evidence" value="ECO:0007669"/>
    <property type="project" value="InterPro"/>
</dbReference>
<feature type="compositionally biased region" description="Polar residues" evidence="6">
    <location>
        <begin position="7"/>
        <end position="20"/>
    </location>
</feature>
<evidence type="ECO:0000256" key="2">
    <source>
        <dbReference type="ARBA" id="ARBA00022454"/>
    </source>
</evidence>
<evidence type="ECO:0000313" key="9">
    <source>
        <dbReference type="EMBL" id="CAD7087110.1"/>
    </source>
</evidence>
<evidence type="ECO:0000313" key="10">
    <source>
        <dbReference type="Proteomes" id="UP000594454"/>
    </source>
</evidence>
<dbReference type="Proteomes" id="UP000594454">
    <property type="component" value="Chromosome 4"/>
</dbReference>
<dbReference type="SMART" id="SM00317">
    <property type="entry name" value="SET"/>
    <property type="match status" value="1"/>
</dbReference>
<evidence type="ECO:0000259" key="7">
    <source>
        <dbReference type="PROSITE" id="PS50280"/>
    </source>
</evidence>
<dbReference type="PANTHER" id="PTHR46307:SF4">
    <property type="entry name" value="G9A, ISOFORM B"/>
    <property type="match status" value="1"/>
</dbReference>
<feature type="compositionally biased region" description="Basic residues" evidence="6">
    <location>
        <begin position="625"/>
        <end position="636"/>
    </location>
</feature>
<dbReference type="SUPFAM" id="SSF48403">
    <property type="entry name" value="Ankyrin repeat"/>
    <property type="match status" value="1"/>
</dbReference>
<dbReference type="PROSITE" id="PS50280">
    <property type="entry name" value="SET"/>
    <property type="match status" value="1"/>
</dbReference>
<organism evidence="9 10">
    <name type="scientific">Hermetia illucens</name>
    <name type="common">Black soldier fly</name>
    <dbReference type="NCBI Taxonomy" id="343691"/>
    <lineage>
        <taxon>Eukaryota</taxon>
        <taxon>Metazoa</taxon>
        <taxon>Ecdysozoa</taxon>
        <taxon>Arthropoda</taxon>
        <taxon>Hexapoda</taxon>
        <taxon>Insecta</taxon>
        <taxon>Pterygota</taxon>
        <taxon>Neoptera</taxon>
        <taxon>Endopterygota</taxon>
        <taxon>Diptera</taxon>
        <taxon>Brachycera</taxon>
        <taxon>Stratiomyomorpha</taxon>
        <taxon>Stratiomyidae</taxon>
        <taxon>Hermetiinae</taxon>
        <taxon>Hermetia</taxon>
    </lineage>
</organism>
<dbReference type="GO" id="GO:0032259">
    <property type="term" value="P:methylation"/>
    <property type="evidence" value="ECO:0007669"/>
    <property type="project" value="UniProtKB-KW"/>
</dbReference>
<feature type="region of interest" description="Disordered" evidence="6">
    <location>
        <begin position="1"/>
        <end position="29"/>
    </location>
</feature>
<dbReference type="CDD" id="cd10543">
    <property type="entry name" value="SET_EHMT"/>
    <property type="match status" value="1"/>
</dbReference>
<dbReference type="OMA" id="EDSCARA"/>
<feature type="compositionally biased region" description="Low complexity" evidence="6">
    <location>
        <begin position="116"/>
        <end position="128"/>
    </location>
</feature>
<dbReference type="Pfam" id="PF00856">
    <property type="entry name" value="SET"/>
    <property type="match status" value="1"/>
</dbReference>
<feature type="repeat" description="ANK" evidence="5">
    <location>
        <begin position="969"/>
        <end position="1001"/>
    </location>
</feature>
<keyword evidence="5" id="KW-0040">ANK repeat</keyword>
<dbReference type="PROSITE" id="PS50088">
    <property type="entry name" value="ANK_REPEAT"/>
    <property type="match status" value="3"/>
</dbReference>
<dbReference type="InParanoid" id="A0A7R8UUV8"/>
<protein>
    <recommendedName>
        <fullName evidence="11">Histone-lysine N-methyltransferase EHMT1</fullName>
    </recommendedName>
</protein>
<feature type="repeat" description="ANK" evidence="5">
    <location>
        <begin position="1078"/>
        <end position="1110"/>
    </location>
</feature>
<dbReference type="Pfam" id="PF13637">
    <property type="entry name" value="Ank_4"/>
    <property type="match status" value="1"/>
</dbReference>
<dbReference type="SMART" id="SM00248">
    <property type="entry name" value="ANK"/>
    <property type="match status" value="6"/>
</dbReference>
<evidence type="ECO:0000256" key="6">
    <source>
        <dbReference type="SAM" id="MobiDB-lite"/>
    </source>
</evidence>
<feature type="region of interest" description="Disordered" evidence="6">
    <location>
        <begin position="322"/>
        <end position="435"/>
    </location>
</feature>
<proteinExistence type="predicted"/>
<dbReference type="PROSITE" id="PS50297">
    <property type="entry name" value="ANK_REP_REGION"/>
    <property type="match status" value="3"/>
</dbReference>
<dbReference type="Pfam" id="PF05033">
    <property type="entry name" value="Pre-SET"/>
    <property type="match status" value="1"/>
</dbReference>
<name>A0A7R8UUV8_HERIL</name>
<dbReference type="PANTHER" id="PTHR46307">
    <property type="entry name" value="G9A, ISOFORM B"/>
    <property type="match status" value="1"/>
</dbReference>
<dbReference type="Pfam" id="PF12796">
    <property type="entry name" value="Ank_2"/>
    <property type="match status" value="1"/>
</dbReference>
<reference evidence="9 10" key="1">
    <citation type="submission" date="2020-11" db="EMBL/GenBank/DDBJ databases">
        <authorList>
            <person name="Wallbank WR R."/>
            <person name="Pardo Diaz C."/>
            <person name="Kozak K."/>
            <person name="Martin S."/>
            <person name="Jiggins C."/>
            <person name="Moest M."/>
            <person name="Warren A I."/>
            <person name="Generalovic N T."/>
            <person name="Byers J.R.P. K."/>
            <person name="Montejo-Kovacevich G."/>
            <person name="Yen C E."/>
        </authorList>
    </citation>
    <scope>NUCLEOTIDE SEQUENCE [LARGE SCALE GENOMIC DNA]</scope>
</reference>
<feature type="region of interest" description="Disordered" evidence="6">
    <location>
        <begin position="463"/>
        <end position="482"/>
    </location>
</feature>
<dbReference type="Gene3D" id="1.25.40.20">
    <property type="entry name" value="Ankyrin repeat-containing domain"/>
    <property type="match status" value="2"/>
</dbReference>
<feature type="compositionally biased region" description="Low complexity" evidence="6">
    <location>
        <begin position="152"/>
        <end position="162"/>
    </location>
</feature>
<dbReference type="EMBL" id="LR899012">
    <property type="protein sequence ID" value="CAD7087110.1"/>
    <property type="molecule type" value="Genomic_DNA"/>
</dbReference>
<accession>A0A7R8UUV8</accession>
<keyword evidence="3" id="KW-0489">Methyltransferase</keyword>
<dbReference type="SUPFAM" id="SSF82199">
    <property type="entry name" value="SET domain"/>
    <property type="match status" value="1"/>
</dbReference>
<dbReference type="PROSITE" id="PS50867">
    <property type="entry name" value="PRE_SET"/>
    <property type="match status" value="1"/>
</dbReference>
<dbReference type="InterPro" id="IPR001214">
    <property type="entry name" value="SET_dom"/>
</dbReference>
<evidence type="ECO:0000256" key="4">
    <source>
        <dbReference type="ARBA" id="ARBA00022691"/>
    </source>
</evidence>
<evidence type="ECO:0000256" key="3">
    <source>
        <dbReference type="ARBA" id="ARBA00022603"/>
    </source>
</evidence>
<keyword evidence="10" id="KW-1185">Reference proteome</keyword>
<dbReference type="InterPro" id="IPR007728">
    <property type="entry name" value="Pre-SET_dom"/>
</dbReference>
<dbReference type="Pfam" id="PF21533">
    <property type="entry name" value="EHMT1-2_CRR"/>
    <property type="match status" value="1"/>
</dbReference>
<dbReference type="InterPro" id="IPR002110">
    <property type="entry name" value="Ankyrin_rpt"/>
</dbReference>
<dbReference type="SMART" id="SM00468">
    <property type="entry name" value="PreSET"/>
    <property type="match status" value="1"/>
</dbReference>
<gene>
    <name evidence="9" type="ORF">HERILL_LOCUS9834</name>
</gene>
<keyword evidence="3" id="KW-0808">Transferase</keyword>
<dbReference type="GO" id="GO:0000785">
    <property type="term" value="C:chromatin"/>
    <property type="evidence" value="ECO:0007669"/>
    <property type="project" value="TreeGrafter"/>
</dbReference>
<feature type="domain" description="Pre-SET" evidence="8">
    <location>
        <begin position="1209"/>
        <end position="1273"/>
    </location>
</feature>
<evidence type="ECO:0000256" key="1">
    <source>
        <dbReference type="ARBA" id="ARBA00004286"/>
    </source>
</evidence>
<evidence type="ECO:0000259" key="8">
    <source>
        <dbReference type="PROSITE" id="PS50867"/>
    </source>
</evidence>
<feature type="region of interest" description="Disordered" evidence="6">
    <location>
        <begin position="41"/>
        <end position="235"/>
    </location>
</feature>
<dbReference type="GO" id="GO:0002039">
    <property type="term" value="F:p53 binding"/>
    <property type="evidence" value="ECO:0007669"/>
    <property type="project" value="InterPro"/>
</dbReference>
<feature type="region of interest" description="Disordered" evidence="6">
    <location>
        <begin position="286"/>
        <end position="306"/>
    </location>
</feature>
<feature type="repeat" description="ANK" evidence="5">
    <location>
        <begin position="1012"/>
        <end position="1044"/>
    </location>
</feature>
<dbReference type="GO" id="GO:0000122">
    <property type="term" value="P:negative regulation of transcription by RNA polymerase II"/>
    <property type="evidence" value="ECO:0007669"/>
    <property type="project" value="TreeGrafter"/>
</dbReference>
<dbReference type="GO" id="GO:0005634">
    <property type="term" value="C:nucleus"/>
    <property type="evidence" value="ECO:0007669"/>
    <property type="project" value="InterPro"/>
</dbReference>
<feature type="compositionally biased region" description="Polar residues" evidence="6">
    <location>
        <begin position="412"/>
        <end position="428"/>
    </location>
</feature>
<dbReference type="InterPro" id="IPR047762">
    <property type="entry name" value="EHMT_CRR"/>
</dbReference>
<feature type="compositionally biased region" description="Basic and acidic residues" evidence="6">
    <location>
        <begin position="339"/>
        <end position="348"/>
    </location>
</feature>
<dbReference type="GO" id="GO:0046974">
    <property type="term" value="F:histone H3K9 methyltransferase activity"/>
    <property type="evidence" value="ECO:0007669"/>
    <property type="project" value="TreeGrafter"/>
</dbReference>
<dbReference type="OrthoDB" id="616263at2759"/>
<keyword evidence="4" id="KW-0949">S-adenosyl-L-methionine</keyword>